<name>A0AAW5EQA8_NOVHA</name>
<evidence type="ECO:0000313" key="1">
    <source>
        <dbReference type="EMBL" id="MCJ8354001.1"/>
    </source>
</evidence>
<protein>
    <submittedName>
        <fullName evidence="1">Retroviral-like aspartic protease family protein</fullName>
    </submittedName>
</protein>
<comment type="caution">
    <text evidence="1">The sequence shown here is derived from an EMBL/GenBank/DDBJ whole genome shotgun (WGS) entry which is preliminary data.</text>
</comment>
<dbReference type="Proteomes" id="UP001202887">
    <property type="component" value="Unassembled WGS sequence"/>
</dbReference>
<keyword evidence="1" id="KW-0645">Protease</keyword>
<dbReference type="SUPFAM" id="SSF50630">
    <property type="entry name" value="Acid proteases"/>
    <property type="match status" value="1"/>
</dbReference>
<gene>
    <name evidence="1" type="ORF">K1W68_08360</name>
</gene>
<dbReference type="GO" id="GO:0006508">
    <property type="term" value="P:proteolysis"/>
    <property type="evidence" value="ECO:0007669"/>
    <property type="project" value="UniProtKB-KW"/>
</dbReference>
<sequence>MSSSHLNRPGRDDPLPPSFISHRNPAADGSYWHAWRGRAGGLLALCCLMVGGHVAAHAEDMIDNVLPAHCVAHVMNVPLMSHSGSPVIPVVINGKSGVAYVSFTQEDIGVFAVPTMDYPIGKTFQIQTIAGQSYSFATTIKSLHIAQGEAADVPAIVVGDRQEMIGDQPVLGIIGYSVLSNYDVLLDFVTKRMVLFRMSETASCNTMPQWLGPDATPVTLLSNGRGVQTGVELQVGGVPLRLEVEPGSNASVVRQKDAHALGLTHATLHADPHVRTVVGRILVGHRHHFDNVTIGEWKDRSLDVNVEKAKYNLLGMDFLRNRKVLMAFPQGMLYLTPPSVSRDKDPRIPSALATHLATATVHEASGTTTQ</sequence>
<dbReference type="InterPro" id="IPR021109">
    <property type="entry name" value="Peptidase_aspartic_dom_sf"/>
</dbReference>
<dbReference type="Pfam" id="PF13975">
    <property type="entry name" value="gag-asp_proteas"/>
    <property type="match status" value="1"/>
</dbReference>
<reference evidence="1" key="2">
    <citation type="submission" date="2022-03" db="EMBL/GenBank/DDBJ databases">
        <authorList>
            <person name="Ryngajllo M."/>
            <person name="Jacek P."/>
            <person name="Kubiak K."/>
        </authorList>
    </citation>
    <scope>NUCLEOTIDE SEQUENCE</scope>
    <source>
        <strain evidence="1">SI1</strain>
    </source>
</reference>
<dbReference type="RefSeq" id="WP_247066970.1">
    <property type="nucleotide sequence ID" value="NZ_CP094848.1"/>
</dbReference>
<dbReference type="EMBL" id="JAIBCX010000018">
    <property type="protein sequence ID" value="MCJ8354001.1"/>
    <property type="molecule type" value="Genomic_DNA"/>
</dbReference>
<dbReference type="GO" id="GO:0008233">
    <property type="term" value="F:peptidase activity"/>
    <property type="evidence" value="ECO:0007669"/>
    <property type="project" value="UniProtKB-KW"/>
</dbReference>
<evidence type="ECO:0000313" key="2">
    <source>
        <dbReference type="Proteomes" id="UP001202887"/>
    </source>
</evidence>
<dbReference type="Gene3D" id="2.40.70.10">
    <property type="entry name" value="Acid Proteases"/>
    <property type="match status" value="1"/>
</dbReference>
<organism evidence="1 2">
    <name type="scientific">Novacetimonas hansenii</name>
    <name type="common">Komagataeibacter hansenii</name>
    <dbReference type="NCBI Taxonomy" id="436"/>
    <lineage>
        <taxon>Bacteria</taxon>
        <taxon>Pseudomonadati</taxon>
        <taxon>Pseudomonadota</taxon>
        <taxon>Alphaproteobacteria</taxon>
        <taxon>Acetobacterales</taxon>
        <taxon>Acetobacteraceae</taxon>
        <taxon>Novacetimonas</taxon>
    </lineage>
</organism>
<keyword evidence="1" id="KW-0378">Hydrolase</keyword>
<proteinExistence type="predicted"/>
<dbReference type="AlphaFoldDB" id="A0AAW5EQA8"/>
<accession>A0AAW5EQA8</accession>
<reference evidence="1" key="1">
    <citation type="journal article" date="2021" name="Polymers (Basel)">
        <title>Highly Stretchable Bacterial Cellulose Produced by Komagataeibacter hansenii SI1.</title>
        <authorList>
            <person name="Cielecka I."/>
            <person name="Ryngajllo M."/>
            <person name="Maniukiewicz W."/>
            <person name="Bielecki S."/>
        </authorList>
    </citation>
    <scope>NUCLEOTIDE SEQUENCE</scope>
    <source>
        <strain evidence="1">SI1</strain>
    </source>
</reference>